<evidence type="ECO:0000259" key="3">
    <source>
        <dbReference type="Pfam" id="PF04321"/>
    </source>
</evidence>
<comment type="function">
    <text evidence="2">Catalyzes the reduction of dTDP-6-deoxy-L-lyxo-4-hexulose to yield dTDP-L-rhamnose.</text>
</comment>
<dbReference type="UniPathway" id="UPA00124"/>
<dbReference type="AlphaFoldDB" id="A0A1G2HK78"/>
<evidence type="ECO:0000313" key="5">
    <source>
        <dbReference type="Proteomes" id="UP000178991"/>
    </source>
</evidence>
<dbReference type="GO" id="GO:0008831">
    <property type="term" value="F:dTDP-4-dehydrorhamnose reductase activity"/>
    <property type="evidence" value="ECO:0007669"/>
    <property type="project" value="UniProtKB-EC"/>
</dbReference>
<dbReference type="Gene3D" id="3.40.50.720">
    <property type="entry name" value="NAD(P)-binding Rossmann-like Domain"/>
    <property type="match status" value="1"/>
</dbReference>
<keyword evidence="2" id="KW-0560">Oxidoreductase</keyword>
<comment type="similarity">
    <text evidence="1 2">Belongs to the dTDP-4-dehydrorhamnose reductase family.</text>
</comment>
<dbReference type="PANTHER" id="PTHR10491">
    <property type="entry name" value="DTDP-4-DEHYDRORHAMNOSE REDUCTASE"/>
    <property type="match status" value="1"/>
</dbReference>
<dbReference type="Proteomes" id="UP000178991">
    <property type="component" value="Unassembled WGS sequence"/>
</dbReference>
<dbReference type="NCBIfam" id="TIGR01214">
    <property type="entry name" value="rmlD"/>
    <property type="match status" value="1"/>
</dbReference>
<dbReference type="PANTHER" id="PTHR10491:SF4">
    <property type="entry name" value="METHIONINE ADENOSYLTRANSFERASE 2 SUBUNIT BETA"/>
    <property type="match status" value="1"/>
</dbReference>
<dbReference type="GO" id="GO:0005829">
    <property type="term" value="C:cytosol"/>
    <property type="evidence" value="ECO:0007669"/>
    <property type="project" value="TreeGrafter"/>
</dbReference>
<name>A0A1G2HK78_9BACT</name>
<dbReference type="EMBL" id="MHOL01000017">
    <property type="protein sequence ID" value="OGZ62621.1"/>
    <property type="molecule type" value="Genomic_DNA"/>
</dbReference>
<evidence type="ECO:0000256" key="1">
    <source>
        <dbReference type="ARBA" id="ARBA00010944"/>
    </source>
</evidence>
<dbReference type="EC" id="1.1.1.133" evidence="2"/>
<evidence type="ECO:0000313" key="4">
    <source>
        <dbReference type="EMBL" id="OGZ62621.1"/>
    </source>
</evidence>
<organism evidence="4 5">
    <name type="scientific">Candidatus Staskawiczbacteria bacterium RIFCSPHIGHO2_01_FULL_34_27</name>
    <dbReference type="NCBI Taxonomy" id="1802199"/>
    <lineage>
        <taxon>Bacteria</taxon>
        <taxon>Candidatus Staskawicziibacteriota</taxon>
    </lineage>
</organism>
<dbReference type="SUPFAM" id="SSF51735">
    <property type="entry name" value="NAD(P)-binding Rossmann-fold domains"/>
    <property type="match status" value="1"/>
</dbReference>
<dbReference type="InterPro" id="IPR036291">
    <property type="entry name" value="NAD(P)-bd_dom_sf"/>
</dbReference>
<evidence type="ECO:0000256" key="2">
    <source>
        <dbReference type="RuleBase" id="RU364082"/>
    </source>
</evidence>
<reference evidence="4 5" key="1">
    <citation type="journal article" date="2016" name="Nat. Commun.">
        <title>Thousands of microbial genomes shed light on interconnected biogeochemical processes in an aquifer system.</title>
        <authorList>
            <person name="Anantharaman K."/>
            <person name="Brown C.T."/>
            <person name="Hug L.A."/>
            <person name="Sharon I."/>
            <person name="Castelle C.J."/>
            <person name="Probst A.J."/>
            <person name="Thomas B.C."/>
            <person name="Singh A."/>
            <person name="Wilkins M.J."/>
            <person name="Karaoz U."/>
            <person name="Brodie E.L."/>
            <person name="Williams K.H."/>
            <person name="Hubbard S.S."/>
            <person name="Banfield J.F."/>
        </authorList>
    </citation>
    <scope>NUCLEOTIDE SEQUENCE [LARGE SCALE GENOMIC DNA]</scope>
</reference>
<comment type="pathway">
    <text evidence="2">Carbohydrate biosynthesis; dTDP-L-rhamnose biosynthesis.</text>
</comment>
<protein>
    <recommendedName>
        <fullName evidence="2">dTDP-4-dehydrorhamnose reductase</fullName>
        <ecNumber evidence="2">1.1.1.133</ecNumber>
    </recommendedName>
</protein>
<proteinExistence type="inferred from homology"/>
<dbReference type="InterPro" id="IPR029903">
    <property type="entry name" value="RmlD-like-bd"/>
</dbReference>
<dbReference type="Gene3D" id="3.90.25.10">
    <property type="entry name" value="UDP-galactose 4-epimerase, domain 1"/>
    <property type="match status" value="1"/>
</dbReference>
<accession>A0A1G2HK78</accession>
<dbReference type="Pfam" id="PF04321">
    <property type="entry name" value="RmlD_sub_bind"/>
    <property type="match status" value="1"/>
</dbReference>
<dbReference type="InterPro" id="IPR005913">
    <property type="entry name" value="dTDP_dehydrorham_reduct"/>
</dbReference>
<keyword evidence="2" id="KW-0521">NADP</keyword>
<gene>
    <name evidence="4" type="ORF">A2639_02685</name>
</gene>
<sequence length="290" mass="32095">MKKVLLIGKTGQLGSEIMKDAFSFGFEIVGFEQEELDVTDHLQVKEKIEKIKPDIVINTSAYQIIPMCEKNPLLAMAVNFIAAQNLARICQENNTIFVTYSSDYVFDGTKGVPNEEDDAPNPLQMYGMSKLAGEYAALHIHSGGAFVIRTCGLYGGKKGSPEKGNFVLNIIKEAEGKEVIEVSCEQIVSPTYAGDLSRATLKLLTSKAKPGIYHLVNEGMCNWYEFTKEIFKLAGVKKELKPVDRSGFDGSVKRPKFSALKNTKARDLGITLPSWQEGLKSYFNFLDNNG</sequence>
<feature type="domain" description="RmlD-like substrate binding" evidence="3">
    <location>
        <begin position="3"/>
        <end position="284"/>
    </location>
</feature>
<dbReference type="GO" id="GO:0019305">
    <property type="term" value="P:dTDP-rhamnose biosynthetic process"/>
    <property type="evidence" value="ECO:0007669"/>
    <property type="project" value="UniProtKB-UniPathway"/>
</dbReference>
<comment type="caution">
    <text evidence="4">The sequence shown here is derived from an EMBL/GenBank/DDBJ whole genome shotgun (WGS) entry which is preliminary data.</text>
</comment>
<dbReference type="CDD" id="cd05254">
    <property type="entry name" value="dTDP_HR_like_SDR_e"/>
    <property type="match status" value="1"/>
</dbReference>